<dbReference type="Proteomes" id="UP001261666">
    <property type="component" value="Unassembled WGS sequence"/>
</dbReference>
<gene>
    <name evidence="1" type="ORF">QE364_002237</name>
</gene>
<evidence type="ECO:0000313" key="2">
    <source>
        <dbReference type="Proteomes" id="UP001261666"/>
    </source>
</evidence>
<evidence type="ECO:0000313" key="1">
    <source>
        <dbReference type="EMBL" id="MDR6210522.1"/>
    </source>
</evidence>
<sequence>MTLDVIGGVVLAGGRGSRLGGTRKADLRHDGTTLLDRALAACADCAEVVVVGDPPTGGRAGVRFVREEPAYGGPAAALLAGVAALAPGTTTVVALGVDMPLLDRAAVRRLVGAASDPAGASDGSVLVDATGRRHLALVVRTAALARVAPPLAERSGMPLRRLLADLQLAPVPARAGEEADVDTWDDAARLGVERGEA</sequence>
<organism evidence="1 2">
    <name type="scientific">Nocardioides zeae</name>
    <dbReference type="NCBI Taxonomy" id="1457234"/>
    <lineage>
        <taxon>Bacteria</taxon>
        <taxon>Bacillati</taxon>
        <taxon>Actinomycetota</taxon>
        <taxon>Actinomycetes</taxon>
        <taxon>Propionibacteriales</taxon>
        <taxon>Nocardioidaceae</taxon>
        <taxon>Nocardioides</taxon>
    </lineage>
</organism>
<name>A0ACC6IIS9_9ACTN</name>
<reference evidence="1" key="1">
    <citation type="submission" date="2023-08" db="EMBL/GenBank/DDBJ databases">
        <title>Functional and genomic diversity of the sorghum phyllosphere microbiome.</title>
        <authorList>
            <person name="Shade A."/>
        </authorList>
    </citation>
    <scope>NUCLEOTIDE SEQUENCE</scope>
    <source>
        <strain evidence="1">SORGH_AS_0885</strain>
    </source>
</reference>
<keyword evidence="2" id="KW-1185">Reference proteome</keyword>
<protein>
    <submittedName>
        <fullName evidence="1">Molybdopterin-guanine dinucleotide biosynthesis protein A</fullName>
    </submittedName>
</protein>
<dbReference type="EMBL" id="JAVIZJ010000006">
    <property type="protein sequence ID" value="MDR6210522.1"/>
    <property type="molecule type" value="Genomic_DNA"/>
</dbReference>
<proteinExistence type="predicted"/>
<comment type="caution">
    <text evidence="1">The sequence shown here is derived from an EMBL/GenBank/DDBJ whole genome shotgun (WGS) entry which is preliminary data.</text>
</comment>
<accession>A0ACC6IIS9</accession>